<dbReference type="SUPFAM" id="SSF51905">
    <property type="entry name" value="FAD/NAD(P)-binding domain"/>
    <property type="match status" value="1"/>
</dbReference>
<organism evidence="2 3">
    <name type="scientific">Sphingomonas aliaeris</name>
    <dbReference type="NCBI Taxonomy" id="2759526"/>
    <lineage>
        <taxon>Bacteria</taxon>
        <taxon>Pseudomonadati</taxon>
        <taxon>Pseudomonadota</taxon>
        <taxon>Alphaproteobacteria</taxon>
        <taxon>Sphingomonadales</taxon>
        <taxon>Sphingomonadaceae</taxon>
        <taxon>Sphingomonas</taxon>
    </lineage>
</organism>
<dbReference type="InterPro" id="IPR050464">
    <property type="entry name" value="Zeta_carotene_desat/Oxidored"/>
</dbReference>
<dbReference type="InterPro" id="IPR036188">
    <property type="entry name" value="FAD/NAD-bd_sf"/>
</dbReference>
<dbReference type="GO" id="GO:0016491">
    <property type="term" value="F:oxidoreductase activity"/>
    <property type="evidence" value="ECO:0007669"/>
    <property type="project" value="InterPro"/>
</dbReference>
<dbReference type="NCBIfam" id="TIGR03467">
    <property type="entry name" value="HpnE"/>
    <property type="match status" value="1"/>
</dbReference>
<accession>A0A974NXY3</accession>
<proteinExistence type="predicted"/>
<dbReference type="InterPro" id="IPR017830">
    <property type="entry name" value="SQase_HpnE"/>
</dbReference>
<dbReference type="KEGG" id="sari:H5J25_10645"/>
<dbReference type="Pfam" id="PF01593">
    <property type="entry name" value="Amino_oxidase"/>
    <property type="match status" value="1"/>
</dbReference>
<evidence type="ECO:0000313" key="3">
    <source>
        <dbReference type="Proteomes" id="UP000595894"/>
    </source>
</evidence>
<feature type="domain" description="Amine oxidase" evidence="1">
    <location>
        <begin position="13"/>
        <end position="409"/>
    </location>
</feature>
<dbReference type="EMBL" id="CP061035">
    <property type="protein sequence ID" value="QQV78990.1"/>
    <property type="molecule type" value="Genomic_DNA"/>
</dbReference>
<evidence type="ECO:0000259" key="1">
    <source>
        <dbReference type="Pfam" id="PF01593"/>
    </source>
</evidence>
<keyword evidence="3" id="KW-1185">Reference proteome</keyword>
<sequence>MSFVRATIAGAGLAGLSAAVALRRAGVAVRIDDAAAHAGGRCRSYFDPAIGQTIDNGNHIVLSGNDAVGRFRDTIGAGATLTGPEHSDFDFCDLGSGKHWTVRINDGRVPWWIASSARRVPGSSVVDYLPIGRLLMARKGRVDDHFTTIGPVWDRFLEPVLLAVLNMPAGEGSAVLTRNVLRETVAKGGLAMRPLIAEPTLSAAFVDPAIDWLAAQGVAVGTGRRLRSIGFAGDRVAGLDWGAGLEEVAEDEAVILAVPSWIAAGLVPGLRVPEDHRAIVNGHFAFAAPDAAPRMLGVIGGTAEWIFAFPERLSVTVSGADRLVDMDRGELAGIFWEDICAALHIDAPMPAWQIVKEKRATFAATPEQDALRPPAATRWRNLFLAGDWTQTGLPATIEGALRSGETAAALATGAQAG</sequence>
<dbReference type="Proteomes" id="UP000595894">
    <property type="component" value="Chromosome"/>
</dbReference>
<dbReference type="PANTHER" id="PTHR42923">
    <property type="entry name" value="PROTOPORPHYRINOGEN OXIDASE"/>
    <property type="match status" value="1"/>
</dbReference>
<dbReference type="InterPro" id="IPR002937">
    <property type="entry name" value="Amino_oxidase"/>
</dbReference>
<protein>
    <submittedName>
        <fullName evidence="2">FAD-dependent oxidoreductase</fullName>
    </submittedName>
</protein>
<dbReference type="AlphaFoldDB" id="A0A974NXY3"/>
<evidence type="ECO:0000313" key="2">
    <source>
        <dbReference type="EMBL" id="QQV78990.1"/>
    </source>
</evidence>
<dbReference type="PANTHER" id="PTHR42923:SF47">
    <property type="entry name" value="BLR3003 PROTEIN"/>
    <property type="match status" value="1"/>
</dbReference>
<name>A0A974NXY3_9SPHN</name>
<dbReference type="Gene3D" id="3.50.50.60">
    <property type="entry name" value="FAD/NAD(P)-binding domain"/>
    <property type="match status" value="1"/>
</dbReference>
<reference evidence="3" key="1">
    <citation type="submission" date="2020-09" db="EMBL/GenBank/DDBJ databases">
        <title>Sphingomonas sp., a new species isolated from pork steak.</title>
        <authorList>
            <person name="Heidler von Heilborn D."/>
        </authorList>
    </citation>
    <scope>NUCLEOTIDE SEQUENCE [LARGE SCALE GENOMIC DNA]</scope>
</reference>
<gene>
    <name evidence="2" type="ORF">H5J25_10645</name>
</gene>